<evidence type="ECO:0000259" key="12">
    <source>
        <dbReference type="PROSITE" id="PS50866"/>
    </source>
</evidence>
<dbReference type="CDD" id="cd00170">
    <property type="entry name" value="SEC14"/>
    <property type="match status" value="1"/>
</dbReference>
<name>A0AAD7L2H2_QUISA</name>
<comment type="caution">
    <text evidence="13">The sequence shown here is derived from an EMBL/GenBank/DDBJ whole genome shotgun (WGS) entry which is preliminary data.</text>
</comment>
<feature type="compositionally biased region" description="Basic and acidic residues" evidence="10">
    <location>
        <begin position="92"/>
        <end position="102"/>
    </location>
</feature>
<evidence type="ECO:0000313" key="13">
    <source>
        <dbReference type="EMBL" id="KAJ7949666.1"/>
    </source>
</evidence>
<dbReference type="AlphaFoldDB" id="A0AAD7L2H2"/>
<dbReference type="PANTHER" id="PTHR45932:SF27">
    <property type="entry name" value="PATELLIN-2"/>
    <property type="match status" value="1"/>
</dbReference>
<evidence type="ECO:0000256" key="4">
    <source>
        <dbReference type="ARBA" id="ARBA00022448"/>
    </source>
</evidence>
<accession>A0AAD7L2H2</accession>
<dbReference type="PANTHER" id="PTHR45932">
    <property type="entry name" value="PATELLIN-1"/>
    <property type="match status" value="1"/>
</dbReference>
<keyword evidence="9" id="KW-0131">Cell cycle</keyword>
<dbReference type="InterPro" id="IPR001251">
    <property type="entry name" value="CRAL-TRIO_dom"/>
</dbReference>
<dbReference type="SUPFAM" id="SSF52087">
    <property type="entry name" value="CRAL/TRIO domain"/>
    <property type="match status" value="1"/>
</dbReference>
<dbReference type="PROSITE" id="PS50866">
    <property type="entry name" value="GOLD"/>
    <property type="match status" value="1"/>
</dbReference>
<dbReference type="Pfam" id="PF00650">
    <property type="entry name" value="CRAL_TRIO"/>
    <property type="match status" value="1"/>
</dbReference>
<evidence type="ECO:0000256" key="6">
    <source>
        <dbReference type="ARBA" id="ARBA00022618"/>
    </source>
</evidence>
<feature type="domain" description="GOLD" evidence="12">
    <location>
        <begin position="514"/>
        <end position="619"/>
    </location>
</feature>
<sequence>MAEEPQKPAPETKSTDEVVAASDAPPPPAEQPITDKEPPLAEASEGSPQVTEKPASTEEVVEEGKSKTPVEDKITQSESFKEESNVVGELPESQKKALDELKQLIQEALNKHEFTAPPPPPPPPPAPKEEAKPAVTEEKKEEEKKEEVKEEEKAVAASTSAVEEPKTEEKTETVEAAAAVVSEPPKVESDTVAPPVDEKKEVTVPAPAEPTETVIVSEVVVKVAAAGDEGAKTVEAIEKTITEVTPPTTGKSEEPALASLAETAPPAETEQKVEEKVPTPPPEEVDIWGIPLLQDERSDVILLKFLRARDFKVKDAFTMIKNTARWRKEFGIDALVEEDLGNDWDKVVFTHGYDKEGHSVCYNVFGEFENKELYQKTFADEEKGLKFLRWRIQFLEKSVRKLEYTPTGISSIVQVNDLKNSPGLGKRELRQATNQALHLLQDNYPEFVAKQVFINVPWWYLAFYRMISPFLTQRTKSKFVFAGPSKSAETIFKYIAPEQVPVQYGGLSKEGEQEFTTSDSVTEVTIKPATKHAVEFPVTEAGHLVWEVRVVGWDVNYGAEFVPSAEGGYTVIVQKSRKIAPADETVVSDSFKIGEPGKVVLTIDNQTSKKKKLLYRSKIKPISD</sequence>
<feature type="region of interest" description="Disordered" evidence="10">
    <location>
        <begin position="1"/>
        <end position="205"/>
    </location>
</feature>
<dbReference type="InterPro" id="IPR036865">
    <property type="entry name" value="CRAL-TRIO_dom_sf"/>
</dbReference>
<keyword evidence="4" id="KW-0813">Transport</keyword>
<dbReference type="Pfam" id="PF25099">
    <property type="entry name" value="GOLD_PATL1_C"/>
    <property type="match status" value="1"/>
</dbReference>
<dbReference type="Proteomes" id="UP001163823">
    <property type="component" value="Chromosome 12"/>
</dbReference>
<feature type="compositionally biased region" description="Basic and acidic residues" evidence="10">
    <location>
        <begin position="62"/>
        <end position="84"/>
    </location>
</feature>
<dbReference type="SUPFAM" id="SSF46938">
    <property type="entry name" value="CRAL/TRIO N-terminal domain"/>
    <property type="match status" value="1"/>
</dbReference>
<keyword evidence="5" id="KW-0963">Cytoplasm</keyword>
<evidence type="ECO:0000256" key="7">
    <source>
        <dbReference type="ARBA" id="ARBA00023121"/>
    </source>
</evidence>
<keyword evidence="8" id="KW-0472">Membrane</keyword>
<dbReference type="GO" id="GO:0051301">
    <property type="term" value="P:cell division"/>
    <property type="evidence" value="ECO:0007669"/>
    <property type="project" value="UniProtKB-KW"/>
</dbReference>
<feature type="compositionally biased region" description="Basic and acidic residues" evidence="10">
    <location>
        <begin position="127"/>
        <end position="154"/>
    </location>
</feature>
<dbReference type="EMBL" id="JARAOO010000012">
    <property type="protein sequence ID" value="KAJ7949666.1"/>
    <property type="molecule type" value="Genomic_DNA"/>
</dbReference>
<comment type="similarity">
    <text evidence="3">Belongs to the patellin family.</text>
</comment>
<dbReference type="GO" id="GO:0008289">
    <property type="term" value="F:lipid binding"/>
    <property type="evidence" value="ECO:0007669"/>
    <property type="project" value="UniProtKB-KW"/>
</dbReference>
<evidence type="ECO:0000256" key="10">
    <source>
        <dbReference type="SAM" id="MobiDB-lite"/>
    </source>
</evidence>
<dbReference type="FunFam" id="3.40.525.10:FF:000022">
    <property type="entry name" value="SEC14 cytosolic factor family protein"/>
    <property type="match status" value="1"/>
</dbReference>
<dbReference type="InterPro" id="IPR009038">
    <property type="entry name" value="GOLD_dom"/>
</dbReference>
<keyword evidence="14" id="KW-1185">Reference proteome</keyword>
<dbReference type="SUPFAM" id="SSF101576">
    <property type="entry name" value="Supernatant protein factor (SPF), C-terminal domain"/>
    <property type="match status" value="1"/>
</dbReference>
<dbReference type="GO" id="GO:0005737">
    <property type="term" value="C:cytoplasm"/>
    <property type="evidence" value="ECO:0007669"/>
    <property type="project" value="UniProtKB-SubCell"/>
</dbReference>
<comment type="subcellular location">
    <subcellularLocation>
        <location evidence="2">Cytoplasm</location>
    </subcellularLocation>
    <subcellularLocation>
        <location evidence="1">Membrane</location>
    </subcellularLocation>
</comment>
<dbReference type="SMART" id="SM00516">
    <property type="entry name" value="SEC14"/>
    <property type="match status" value="1"/>
</dbReference>
<dbReference type="KEGG" id="qsa:O6P43_029975"/>
<dbReference type="Gene3D" id="1.10.8.20">
    <property type="entry name" value="N-terminal domain of phosphatidylinositol transfer protein sec14p"/>
    <property type="match status" value="1"/>
</dbReference>
<protein>
    <submittedName>
        <fullName evidence="13">Patellin-3-like</fullName>
    </submittedName>
</protein>
<dbReference type="InterPro" id="IPR011074">
    <property type="entry name" value="CRAL/TRIO_N_dom"/>
</dbReference>
<feature type="domain" description="CRAL-TRIO" evidence="11">
    <location>
        <begin position="337"/>
        <end position="512"/>
    </location>
</feature>
<keyword evidence="6" id="KW-0132">Cell division</keyword>
<dbReference type="InterPro" id="IPR036273">
    <property type="entry name" value="CRAL/TRIO_N_dom_sf"/>
</dbReference>
<evidence type="ECO:0000259" key="11">
    <source>
        <dbReference type="PROSITE" id="PS50191"/>
    </source>
</evidence>
<dbReference type="Gene3D" id="2.60.120.680">
    <property type="entry name" value="GOLD domain"/>
    <property type="match status" value="1"/>
</dbReference>
<evidence type="ECO:0000256" key="5">
    <source>
        <dbReference type="ARBA" id="ARBA00022490"/>
    </source>
</evidence>
<evidence type="ECO:0000256" key="9">
    <source>
        <dbReference type="ARBA" id="ARBA00023306"/>
    </source>
</evidence>
<dbReference type="Pfam" id="PF03765">
    <property type="entry name" value="CRAL_TRIO_N"/>
    <property type="match status" value="1"/>
</dbReference>
<feature type="compositionally biased region" description="Low complexity" evidence="10">
    <location>
        <begin position="174"/>
        <end position="184"/>
    </location>
</feature>
<dbReference type="InterPro" id="IPR036598">
    <property type="entry name" value="GOLD_dom_sf"/>
</dbReference>
<dbReference type="InterPro" id="IPR056794">
    <property type="entry name" value="PATL1-6_C_GOLD"/>
</dbReference>
<dbReference type="InterPro" id="IPR044834">
    <property type="entry name" value="PATL"/>
</dbReference>
<dbReference type="Gene3D" id="3.40.525.10">
    <property type="entry name" value="CRAL-TRIO lipid binding domain"/>
    <property type="match status" value="1"/>
</dbReference>
<evidence type="ECO:0000313" key="14">
    <source>
        <dbReference type="Proteomes" id="UP001163823"/>
    </source>
</evidence>
<feature type="region of interest" description="Disordered" evidence="10">
    <location>
        <begin position="262"/>
        <end position="282"/>
    </location>
</feature>
<evidence type="ECO:0000256" key="3">
    <source>
        <dbReference type="ARBA" id="ARBA00007155"/>
    </source>
</evidence>
<feature type="compositionally biased region" description="Basic and acidic residues" evidence="10">
    <location>
        <begin position="163"/>
        <end position="173"/>
    </location>
</feature>
<keyword evidence="7" id="KW-0446">Lipid-binding</keyword>
<evidence type="ECO:0000256" key="8">
    <source>
        <dbReference type="ARBA" id="ARBA00023136"/>
    </source>
</evidence>
<feature type="compositionally biased region" description="Pro residues" evidence="10">
    <location>
        <begin position="116"/>
        <end position="126"/>
    </location>
</feature>
<evidence type="ECO:0000256" key="2">
    <source>
        <dbReference type="ARBA" id="ARBA00004496"/>
    </source>
</evidence>
<dbReference type="PROSITE" id="PS50191">
    <property type="entry name" value="CRAL_TRIO"/>
    <property type="match status" value="1"/>
</dbReference>
<reference evidence="13" key="1">
    <citation type="journal article" date="2023" name="Science">
        <title>Elucidation of the pathway for biosynthesis of saponin adjuvants from the soapbark tree.</title>
        <authorList>
            <person name="Reed J."/>
            <person name="Orme A."/>
            <person name="El-Demerdash A."/>
            <person name="Owen C."/>
            <person name="Martin L.B.B."/>
            <person name="Misra R.C."/>
            <person name="Kikuchi S."/>
            <person name="Rejzek M."/>
            <person name="Martin A.C."/>
            <person name="Harkess A."/>
            <person name="Leebens-Mack J."/>
            <person name="Louveau T."/>
            <person name="Stephenson M.J."/>
            <person name="Osbourn A."/>
        </authorList>
    </citation>
    <scope>NUCLEOTIDE SEQUENCE</scope>
    <source>
        <strain evidence="13">S10</strain>
    </source>
</reference>
<dbReference type="SMART" id="SM01100">
    <property type="entry name" value="CRAL_TRIO_N"/>
    <property type="match status" value="1"/>
</dbReference>
<evidence type="ECO:0000256" key="1">
    <source>
        <dbReference type="ARBA" id="ARBA00004370"/>
    </source>
</evidence>
<organism evidence="13 14">
    <name type="scientific">Quillaja saponaria</name>
    <name type="common">Soap bark tree</name>
    <dbReference type="NCBI Taxonomy" id="32244"/>
    <lineage>
        <taxon>Eukaryota</taxon>
        <taxon>Viridiplantae</taxon>
        <taxon>Streptophyta</taxon>
        <taxon>Embryophyta</taxon>
        <taxon>Tracheophyta</taxon>
        <taxon>Spermatophyta</taxon>
        <taxon>Magnoliopsida</taxon>
        <taxon>eudicotyledons</taxon>
        <taxon>Gunneridae</taxon>
        <taxon>Pentapetalae</taxon>
        <taxon>rosids</taxon>
        <taxon>fabids</taxon>
        <taxon>Fabales</taxon>
        <taxon>Quillajaceae</taxon>
        <taxon>Quillaja</taxon>
    </lineage>
</organism>
<proteinExistence type="inferred from homology"/>
<dbReference type="GO" id="GO:0016020">
    <property type="term" value="C:membrane"/>
    <property type="evidence" value="ECO:0007669"/>
    <property type="project" value="UniProtKB-SubCell"/>
</dbReference>
<dbReference type="PRINTS" id="PR00180">
    <property type="entry name" value="CRETINALDHBP"/>
</dbReference>
<gene>
    <name evidence="13" type="ORF">O6P43_029975</name>
</gene>